<dbReference type="PROSITE" id="PS01159">
    <property type="entry name" value="WW_DOMAIN_1"/>
    <property type="match status" value="1"/>
</dbReference>
<dbReference type="CDD" id="cd00201">
    <property type="entry name" value="WW"/>
    <property type="match status" value="1"/>
</dbReference>
<evidence type="ECO:0000256" key="1">
    <source>
        <dbReference type="SAM" id="MobiDB-lite"/>
    </source>
</evidence>
<dbReference type="InterPro" id="IPR036020">
    <property type="entry name" value="WW_dom_sf"/>
</dbReference>
<feature type="region of interest" description="Disordered" evidence="1">
    <location>
        <begin position="350"/>
        <end position="371"/>
    </location>
</feature>
<dbReference type="Proteomes" id="UP001430848">
    <property type="component" value="Unassembled WGS sequence"/>
</dbReference>
<gene>
    <name evidence="3" type="ORF">SLS63_010069</name>
</gene>
<feature type="region of interest" description="Disordered" evidence="1">
    <location>
        <begin position="300"/>
        <end position="319"/>
    </location>
</feature>
<evidence type="ECO:0000259" key="2">
    <source>
        <dbReference type="PROSITE" id="PS50020"/>
    </source>
</evidence>
<evidence type="ECO:0000313" key="3">
    <source>
        <dbReference type="EMBL" id="KAK7719431.1"/>
    </source>
</evidence>
<evidence type="ECO:0000313" key="4">
    <source>
        <dbReference type="Proteomes" id="UP001430848"/>
    </source>
</evidence>
<dbReference type="Gene3D" id="2.20.70.10">
    <property type="match status" value="1"/>
</dbReference>
<name>A0ABR1NY28_DIAER</name>
<feature type="domain" description="WW" evidence="2">
    <location>
        <begin position="216"/>
        <end position="249"/>
    </location>
</feature>
<proteinExistence type="predicted"/>
<dbReference type="InterPro" id="IPR001202">
    <property type="entry name" value="WW_dom"/>
</dbReference>
<sequence>MAIIKSLETPETDSSQTQPKEAQRGQDGDKTGTQVEDTWTVQEIVQSPPLGLLCNMHADSQDFGLPESRSTSGTLEQFPAAVFQFYKGKSRFGSIRRYRNVQEVIYSKGPQAFTEAMMNKVKDHIEDLEPSFTWVHLPSTNAIMKKEGYNASEFRQVKAFLKASWVQVPDTISESRIMRPRFATREDVQEAEDETGQGGDQKRGTSTLNPFKDAQDRLPPSWERRETEMGRAYYVDHNTRTTTWSRPNTTGLVKDLQNSMNKEGEDRKEGEDSKEGEVRKEGEDKKEEKGKKERFVRWGNKLSKGSERRGGTRKEMKREDGIQAIKPTAASAIYEYMTGRVVTQTVILSPQDKSPRTREEGTLIYDGSMQT</sequence>
<dbReference type="Pfam" id="PF00397">
    <property type="entry name" value="WW"/>
    <property type="match status" value="1"/>
</dbReference>
<feature type="region of interest" description="Disordered" evidence="1">
    <location>
        <begin position="179"/>
        <end position="225"/>
    </location>
</feature>
<dbReference type="EMBL" id="JAKNSF020000079">
    <property type="protein sequence ID" value="KAK7719431.1"/>
    <property type="molecule type" value="Genomic_DNA"/>
</dbReference>
<feature type="compositionally biased region" description="Low complexity" evidence="1">
    <location>
        <begin position="241"/>
        <end position="250"/>
    </location>
</feature>
<keyword evidence="4" id="KW-1185">Reference proteome</keyword>
<dbReference type="PROSITE" id="PS50020">
    <property type="entry name" value="WW_DOMAIN_2"/>
    <property type="match status" value="1"/>
</dbReference>
<feature type="compositionally biased region" description="Basic and acidic residues" evidence="1">
    <location>
        <begin position="262"/>
        <end position="295"/>
    </location>
</feature>
<feature type="region of interest" description="Disordered" evidence="1">
    <location>
        <begin position="1"/>
        <end position="38"/>
    </location>
</feature>
<dbReference type="SUPFAM" id="SSF51045">
    <property type="entry name" value="WW domain"/>
    <property type="match status" value="1"/>
</dbReference>
<comment type="caution">
    <text evidence="3">The sequence shown here is derived from an EMBL/GenBank/DDBJ whole genome shotgun (WGS) entry which is preliminary data.</text>
</comment>
<accession>A0ABR1NY28</accession>
<feature type="compositionally biased region" description="Basic and acidic residues" evidence="1">
    <location>
        <begin position="304"/>
        <end position="319"/>
    </location>
</feature>
<dbReference type="SMART" id="SM00456">
    <property type="entry name" value="WW"/>
    <property type="match status" value="1"/>
</dbReference>
<feature type="compositionally biased region" description="Basic and acidic residues" evidence="1">
    <location>
        <begin position="21"/>
        <end position="30"/>
    </location>
</feature>
<protein>
    <recommendedName>
        <fullName evidence="2">WW domain-containing protein</fullName>
    </recommendedName>
</protein>
<organism evidence="3 4">
    <name type="scientific">Diaporthe eres</name>
    <name type="common">Phomopsis oblonga</name>
    <dbReference type="NCBI Taxonomy" id="83184"/>
    <lineage>
        <taxon>Eukaryota</taxon>
        <taxon>Fungi</taxon>
        <taxon>Dikarya</taxon>
        <taxon>Ascomycota</taxon>
        <taxon>Pezizomycotina</taxon>
        <taxon>Sordariomycetes</taxon>
        <taxon>Sordariomycetidae</taxon>
        <taxon>Diaporthales</taxon>
        <taxon>Diaporthaceae</taxon>
        <taxon>Diaporthe</taxon>
        <taxon>Diaporthe eres species complex</taxon>
    </lineage>
</organism>
<feature type="region of interest" description="Disordered" evidence="1">
    <location>
        <begin position="241"/>
        <end position="295"/>
    </location>
</feature>
<reference evidence="3 4" key="1">
    <citation type="submission" date="2024-02" db="EMBL/GenBank/DDBJ databases">
        <title>De novo assembly and annotation of 12 fungi associated with fruit tree decline syndrome in Ontario, Canada.</title>
        <authorList>
            <person name="Sulman M."/>
            <person name="Ellouze W."/>
            <person name="Ilyukhin E."/>
        </authorList>
    </citation>
    <scope>NUCLEOTIDE SEQUENCE [LARGE SCALE GENOMIC DNA]</scope>
    <source>
        <strain evidence="3 4">M169</strain>
    </source>
</reference>